<organism evidence="1 2">
    <name type="scientific">Viridothelium virens</name>
    <name type="common">Speckled blister lichen</name>
    <name type="synonym">Trypethelium virens</name>
    <dbReference type="NCBI Taxonomy" id="1048519"/>
    <lineage>
        <taxon>Eukaryota</taxon>
        <taxon>Fungi</taxon>
        <taxon>Dikarya</taxon>
        <taxon>Ascomycota</taxon>
        <taxon>Pezizomycotina</taxon>
        <taxon>Dothideomycetes</taxon>
        <taxon>Dothideomycetes incertae sedis</taxon>
        <taxon>Trypetheliales</taxon>
        <taxon>Trypetheliaceae</taxon>
        <taxon>Viridothelium</taxon>
    </lineage>
</organism>
<keyword evidence="2" id="KW-1185">Reference proteome</keyword>
<sequence length="66" mass="7836">MHVRVFLNGCHFSFLIDPSTMIFIFPWSRLVSPRFVPSFSFSFHLPGSRPWLGTLYVYLISRSHFR</sequence>
<evidence type="ECO:0000313" key="2">
    <source>
        <dbReference type="Proteomes" id="UP000800092"/>
    </source>
</evidence>
<protein>
    <submittedName>
        <fullName evidence="1">Uncharacterized protein</fullName>
    </submittedName>
</protein>
<gene>
    <name evidence="1" type="ORF">EV356DRAFT_181537</name>
</gene>
<dbReference type="Proteomes" id="UP000800092">
    <property type="component" value="Unassembled WGS sequence"/>
</dbReference>
<name>A0A6A6H8I5_VIRVR</name>
<reference evidence="1" key="1">
    <citation type="journal article" date="2020" name="Stud. Mycol.">
        <title>101 Dothideomycetes genomes: a test case for predicting lifestyles and emergence of pathogens.</title>
        <authorList>
            <person name="Haridas S."/>
            <person name="Albert R."/>
            <person name="Binder M."/>
            <person name="Bloem J."/>
            <person name="Labutti K."/>
            <person name="Salamov A."/>
            <person name="Andreopoulos B."/>
            <person name="Baker S."/>
            <person name="Barry K."/>
            <person name="Bills G."/>
            <person name="Bluhm B."/>
            <person name="Cannon C."/>
            <person name="Castanera R."/>
            <person name="Culley D."/>
            <person name="Daum C."/>
            <person name="Ezra D."/>
            <person name="Gonzalez J."/>
            <person name="Henrissat B."/>
            <person name="Kuo A."/>
            <person name="Liang C."/>
            <person name="Lipzen A."/>
            <person name="Lutzoni F."/>
            <person name="Magnuson J."/>
            <person name="Mondo S."/>
            <person name="Nolan M."/>
            <person name="Ohm R."/>
            <person name="Pangilinan J."/>
            <person name="Park H.-J."/>
            <person name="Ramirez L."/>
            <person name="Alfaro M."/>
            <person name="Sun H."/>
            <person name="Tritt A."/>
            <person name="Yoshinaga Y."/>
            <person name="Zwiers L.-H."/>
            <person name="Turgeon B."/>
            <person name="Goodwin S."/>
            <person name="Spatafora J."/>
            <person name="Crous P."/>
            <person name="Grigoriev I."/>
        </authorList>
    </citation>
    <scope>NUCLEOTIDE SEQUENCE</scope>
    <source>
        <strain evidence="1">Tuck. ex Michener</strain>
    </source>
</reference>
<proteinExistence type="predicted"/>
<evidence type="ECO:0000313" key="1">
    <source>
        <dbReference type="EMBL" id="KAF2234148.1"/>
    </source>
</evidence>
<accession>A0A6A6H8I5</accession>
<dbReference type="AlphaFoldDB" id="A0A6A6H8I5"/>
<dbReference type="EMBL" id="ML991801">
    <property type="protein sequence ID" value="KAF2234148.1"/>
    <property type="molecule type" value="Genomic_DNA"/>
</dbReference>